<organism evidence="1 2">
    <name type="scientific">Chryseobacterium populi</name>
    <dbReference type="NCBI Taxonomy" id="1144316"/>
    <lineage>
        <taxon>Bacteria</taxon>
        <taxon>Pseudomonadati</taxon>
        <taxon>Bacteroidota</taxon>
        <taxon>Flavobacteriia</taxon>
        <taxon>Flavobacteriales</taxon>
        <taxon>Weeksellaceae</taxon>
        <taxon>Chryseobacterium group</taxon>
        <taxon>Chryseobacterium</taxon>
    </lineage>
</organism>
<evidence type="ECO:0000313" key="2">
    <source>
        <dbReference type="Proteomes" id="UP000007509"/>
    </source>
</evidence>
<dbReference type="PANTHER" id="PTHR34585:SF22">
    <property type="entry name" value="HELIX-TURN-HELIX DOMAIN-CONTAINING PROTEIN"/>
    <property type="match status" value="1"/>
</dbReference>
<dbReference type="RefSeq" id="WP_007841394.1">
    <property type="nucleotide sequence ID" value="NZ_AKJY01000014.1"/>
</dbReference>
<dbReference type="Proteomes" id="UP000007509">
    <property type="component" value="Unassembled WGS sequence"/>
</dbReference>
<evidence type="ECO:0008006" key="3">
    <source>
        <dbReference type="Google" id="ProtNLM"/>
    </source>
</evidence>
<proteinExistence type="predicted"/>
<evidence type="ECO:0000313" key="1">
    <source>
        <dbReference type="EMBL" id="EJL74336.1"/>
    </source>
</evidence>
<gene>
    <name evidence="1" type="ORF">PMI13_01075</name>
</gene>
<name>J3CM76_9FLAO</name>
<accession>J3CM76</accession>
<dbReference type="EMBL" id="AKJY01000014">
    <property type="protein sequence ID" value="EJL74336.1"/>
    <property type="molecule type" value="Genomic_DNA"/>
</dbReference>
<comment type="caution">
    <text evidence="1">The sequence shown here is derived from an EMBL/GenBank/DDBJ whole genome shotgun (WGS) entry which is preliminary data.</text>
</comment>
<reference evidence="1 2" key="1">
    <citation type="journal article" date="2012" name="J. Bacteriol.">
        <title>Twenty-one genome sequences from Pseudomonas species and 19 genome sequences from diverse bacteria isolated from the rhizosphere and endosphere of Populus deltoides.</title>
        <authorList>
            <person name="Brown S.D."/>
            <person name="Utturkar S.M."/>
            <person name="Klingeman D.M."/>
            <person name="Johnson C.M."/>
            <person name="Martin S.L."/>
            <person name="Land M.L."/>
            <person name="Lu T.Y."/>
            <person name="Schadt C.W."/>
            <person name="Doktycz M.J."/>
            <person name="Pelletier D.A."/>
        </authorList>
    </citation>
    <scope>NUCLEOTIDE SEQUENCE [LARGE SCALE GENOMIC DNA]</scope>
    <source>
        <strain evidence="1 2">CF314</strain>
    </source>
</reference>
<keyword evidence="2" id="KW-1185">Reference proteome</keyword>
<sequence>MEQITKDDLRQFRMQLLNDIGVLLDQHSAKGGQNNQLEKEAEWLRSKSIRALLNISPASVQNLRISGKVRYRKVMGSYYYNRTDIMKLFGDDKK</sequence>
<dbReference type="AlphaFoldDB" id="J3CM76"/>
<dbReference type="PANTHER" id="PTHR34585">
    <property type="match status" value="1"/>
</dbReference>
<protein>
    <recommendedName>
        <fullName evidence="3">Helix-turn-helix domain-containing protein</fullName>
    </recommendedName>
</protein>
<dbReference type="OrthoDB" id="1524679at2"/>
<dbReference type="PATRIC" id="fig|1144316.3.peg.1082"/>